<sequence length="56" mass="5944">MGLIIQRGEGTGLQNLWQPSAKRVATGNSRIETPVVGYGNMGCRGRLLTGNSNQGK</sequence>
<name>A0A3B0TVH4_9ZZZZ</name>
<organism evidence="1">
    <name type="scientific">hydrothermal vent metagenome</name>
    <dbReference type="NCBI Taxonomy" id="652676"/>
    <lineage>
        <taxon>unclassified sequences</taxon>
        <taxon>metagenomes</taxon>
        <taxon>ecological metagenomes</taxon>
    </lineage>
</organism>
<gene>
    <name evidence="1" type="ORF">MNBD_BACTEROID01-737</name>
</gene>
<dbReference type="EMBL" id="UOEP01000176">
    <property type="protein sequence ID" value="VAW22671.1"/>
    <property type="molecule type" value="Genomic_DNA"/>
</dbReference>
<dbReference type="AlphaFoldDB" id="A0A3B0TVH4"/>
<reference evidence="1" key="1">
    <citation type="submission" date="2018-06" db="EMBL/GenBank/DDBJ databases">
        <authorList>
            <person name="Zhirakovskaya E."/>
        </authorList>
    </citation>
    <scope>NUCLEOTIDE SEQUENCE</scope>
</reference>
<proteinExistence type="predicted"/>
<evidence type="ECO:0000313" key="1">
    <source>
        <dbReference type="EMBL" id="VAW22671.1"/>
    </source>
</evidence>
<accession>A0A3B0TVH4</accession>
<protein>
    <submittedName>
        <fullName evidence="1">Uncharacterized protein</fullName>
    </submittedName>
</protein>